<proteinExistence type="predicted"/>
<dbReference type="EMBL" id="HBHX01034429">
    <property type="protein sequence ID" value="CAE0118418.1"/>
    <property type="molecule type" value="Transcribed_RNA"/>
</dbReference>
<dbReference type="InterPro" id="IPR011990">
    <property type="entry name" value="TPR-like_helical_dom_sf"/>
</dbReference>
<sequence>MRCMSVGPYVSLVNLGSLCVAQKKYDEAEAIRREVLERRRATKGNSDAATLAALSNLTQLQIELGKLAEAVAGLRQEYTGHIGRFGKSCANYLPQETKDNTQALFAKLMASPDQGAGIEGYAELINLMRDAVDPAARAHTGSIPGILPVG</sequence>
<accession>A0A7S3AXE1</accession>
<dbReference type="Gene3D" id="1.25.40.10">
    <property type="entry name" value="Tetratricopeptide repeat domain"/>
    <property type="match status" value="1"/>
</dbReference>
<dbReference type="AlphaFoldDB" id="A0A7S3AXE1"/>
<evidence type="ECO:0008006" key="2">
    <source>
        <dbReference type="Google" id="ProtNLM"/>
    </source>
</evidence>
<name>A0A7S3AXE1_9EUKA</name>
<dbReference type="SUPFAM" id="SSF48452">
    <property type="entry name" value="TPR-like"/>
    <property type="match status" value="1"/>
</dbReference>
<protein>
    <recommendedName>
        <fullName evidence="2">Tetratricopeptide repeat protein</fullName>
    </recommendedName>
</protein>
<reference evidence="1" key="1">
    <citation type="submission" date="2021-01" db="EMBL/GenBank/DDBJ databases">
        <authorList>
            <person name="Corre E."/>
            <person name="Pelletier E."/>
            <person name="Niang G."/>
            <person name="Scheremetjew M."/>
            <person name="Finn R."/>
            <person name="Kale V."/>
            <person name="Holt S."/>
            <person name="Cochrane G."/>
            <person name="Meng A."/>
            <person name="Brown T."/>
            <person name="Cohen L."/>
        </authorList>
    </citation>
    <scope>NUCLEOTIDE SEQUENCE</scope>
    <source>
        <strain evidence="1">CCMP281</strain>
    </source>
</reference>
<dbReference type="Pfam" id="PF13424">
    <property type="entry name" value="TPR_12"/>
    <property type="match status" value="1"/>
</dbReference>
<evidence type="ECO:0000313" key="1">
    <source>
        <dbReference type="EMBL" id="CAE0118418.1"/>
    </source>
</evidence>
<organism evidence="1">
    <name type="scientific">Haptolina ericina</name>
    <dbReference type="NCBI Taxonomy" id="156174"/>
    <lineage>
        <taxon>Eukaryota</taxon>
        <taxon>Haptista</taxon>
        <taxon>Haptophyta</taxon>
        <taxon>Prymnesiophyceae</taxon>
        <taxon>Prymnesiales</taxon>
        <taxon>Prymnesiaceae</taxon>
        <taxon>Haptolina</taxon>
    </lineage>
</organism>
<gene>
    <name evidence="1" type="ORF">HERI1096_LOCUS19117</name>
</gene>